<dbReference type="KEGG" id="paca:ID47_06465"/>
<dbReference type="eggNOG" id="COG4625">
    <property type="taxonomic scope" value="Bacteria"/>
</dbReference>
<name>A0A077AXW3_9PROT</name>
<dbReference type="Pfam" id="PF03797">
    <property type="entry name" value="Autotransporter"/>
    <property type="match status" value="1"/>
</dbReference>
<protein>
    <recommendedName>
        <fullName evidence="1">Autotransporter domain-containing protein</fullName>
    </recommendedName>
</protein>
<dbReference type="SMART" id="SM00869">
    <property type="entry name" value="Autotransporter"/>
    <property type="match status" value="1"/>
</dbReference>
<evidence type="ECO:0000313" key="2">
    <source>
        <dbReference type="EMBL" id="AIK96463.1"/>
    </source>
</evidence>
<gene>
    <name evidence="2" type="ORF">ID47_06465</name>
</gene>
<dbReference type="STRING" id="91604.ID47_06465"/>
<dbReference type="Proteomes" id="UP000028926">
    <property type="component" value="Chromosome"/>
</dbReference>
<dbReference type="SUPFAM" id="SSF103515">
    <property type="entry name" value="Autotransporter"/>
    <property type="match status" value="1"/>
</dbReference>
<dbReference type="EMBL" id="CP008941">
    <property type="protein sequence ID" value="AIK96463.1"/>
    <property type="molecule type" value="Genomic_DNA"/>
</dbReference>
<dbReference type="AlphaFoldDB" id="A0A077AXW3"/>
<sequence>MYVIPRAGDYSGGFTYTILEAGTSLAGTFSAVTGASPLLGYKLSYDYVNKQVSLTVSPVALGSIIKEGNGGIIAQHIDSLGSLSSTSVLKRFENAIFPLPTADVYEAFNQIHPTPNGLISSSVMTNEFNQMDGIVSFSFLDRNAHMIKDQLKAAGANITQLNANVAPINSLPSTGRGERFGKTFRFSDLYTDGMANSQSMPQNVRTTVGGTTLWAQQTGSYIDQESKRDGSATLGVAGVKSRLTDTSAGVDTLVTEKLRMGATVGYGKTTYHLRQGYGKGKINSYRVGLYSVWEFVKDWYANASAFYGYHDFKGKRTLTLTGVKYTNSQTHHGYHMGGMTEVGRDFAVTKEITITPYGGFGGLYFKEGGYVEKAEGLNPSLTVHKHNNSFIQAKTGVQASRVFNVRGMHLYIYGKMGYIYKKNLHNSQGIKASFTGYAGNFQVFVRDKAQNMMNPGIGGSILLANNISLTGNYNAELSSKLRIHQATLNLTYMF</sequence>
<dbReference type="OrthoDB" id="9804931at2"/>
<evidence type="ECO:0000313" key="3">
    <source>
        <dbReference type="Proteomes" id="UP000028926"/>
    </source>
</evidence>
<dbReference type="Gene3D" id="2.40.128.130">
    <property type="entry name" value="Autotransporter beta-domain"/>
    <property type="match status" value="1"/>
</dbReference>
<proteinExistence type="predicted"/>
<feature type="domain" description="Autotransporter" evidence="1">
    <location>
        <begin position="206"/>
        <end position="494"/>
    </location>
</feature>
<dbReference type="InterPro" id="IPR005546">
    <property type="entry name" value="Autotransporte_beta"/>
</dbReference>
<dbReference type="RefSeq" id="WP_038464895.1">
    <property type="nucleotide sequence ID" value="NZ_CP008941.1"/>
</dbReference>
<dbReference type="PROSITE" id="PS51208">
    <property type="entry name" value="AUTOTRANSPORTER"/>
    <property type="match status" value="1"/>
</dbReference>
<accession>A0A077AXW3</accession>
<reference evidence="2 3" key="1">
    <citation type="submission" date="2014-07" db="EMBL/GenBank/DDBJ databases">
        <title>Comparative genomic insights into amoeba endosymbionts belonging to the families of Holosporaceae and Candidatus Midichloriaceae within Rickettsiales.</title>
        <authorList>
            <person name="Wang Z."/>
            <person name="Wu M."/>
        </authorList>
    </citation>
    <scope>NUCLEOTIDE SEQUENCE [LARGE SCALE GENOMIC DNA]</scope>
    <source>
        <strain evidence="2">PRA3</strain>
    </source>
</reference>
<dbReference type="HOGENOM" id="CLU_514545_0_0_5"/>
<dbReference type="InterPro" id="IPR036709">
    <property type="entry name" value="Autotransporte_beta_dom_sf"/>
</dbReference>
<keyword evidence="3" id="KW-1185">Reference proteome</keyword>
<evidence type="ECO:0000259" key="1">
    <source>
        <dbReference type="PROSITE" id="PS51208"/>
    </source>
</evidence>
<organism evidence="2 3">
    <name type="scientific">Candidatus Odyssella acanthamoebae</name>
    <dbReference type="NCBI Taxonomy" id="91604"/>
    <lineage>
        <taxon>Bacteria</taxon>
        <taxon>Pseudomonadati</taxon>
        <taxon>Pseudomonadota</taxon>
        <taxon>Alphaproteobacteria</taxon>
        <taxon>Holosporales</taxon>
        <taxon>Candidatus Paracaedibacteraceae</taxon>
        <taxon>Candidatus Odyssella</taxon>
    </lineage>
</organism>